<evidence type="ECO:0000313" key="3">
    <source>
        <dbReference type="Proteomes" id="UP000541154"/>
    </source>
</evidence>
<feature type="region of interest" description="Disordered" evidence="1">
    <location>
        <begin position="40"/>
        <end position="70"/>
    </location>
</feature>
<sequence>MAKPQVTLYFDLLSPFSYIAFHILKLDLPHFQDLYNKVHHSPPSRSLPTMPEHTPTRRQKYNPPPSPSTNLFLKINQEPNKGEKDKSAWLNNQRLYWSRRLNLPMCKTTPQGFPFPTVEIQPVLCVISERFP</sequence>
<comment type="caution">
    <text evidence="2">The sequence shown here is derived from an EMBL/GenBank/DDBJ whole genome shotgun (WGS) entry which is preliminary data.</text>
</comment>
<gene>
    <name evidence="2" type="ORF">ETB97_004660</name>
</gene>
<accession>A0A8H6A2M3</accession>
<organism evidence="2 3">
    <name type="scientific">Petromyces alliaceus</name>
    <name type="common">Aspergillus alliaceus</name>
    <dbReference type="NCBI Taxonomy" id="209559"/>
    <lineage>
        <taxon>Eukaryota</taxon>
        <taxon>Fungi</taxon>
        <taxon>Dikarya</taxon>
        <taxon>Ascomycota</taxon>
        <taxon>Pezizomycotina</taxon>
        <taxon>Eurotiomycetes</taxon>
        <taxon>Eurotiomycetidae</taxon>
        <taxon>Eurotiales</taxon>
        <taxon>Aspergillaceae</taxon>
        <taxon>Aspergillus</taxon>
        <taxon>Aspergillus subgen. Circumdati</taxon>
    </lineage>
</organism>
<keyword evidence="3" id="KW-1185">Reference proteome</keyword>
<proteinExistence type="predicted"/>
<dbReference type="Proteomes" id="UP000541154">
    <property type="component" value="Unassembled WGS sequence"/>
</dbReference>
<dbReference type="EMBL" id="SPNV01000214">
    <property type="protein sequence ID" value="KAF5858253.1"/>
    <property type="molecule type" value="Genomic_DNA"/>
</dbReference>
<dbReference type="AlphaFoldDB" id="A0A8H6A2M3"/>
<evidence type="ECO:0000313" key="2">
    <source>
        <dbReference type="EMBL" id="KAF5858253.1"/>
    </source>
</evidence>
<reference evidence="2 3" key="1">
    <citation type="submission" date="2019-04" db="EMBL/GenBank/DDBJ databases">
        <title>Aspergillus burnettii sp. nov., novel species from soil in southeast Queensland.</title>
        <authorList>
            <person name="Gilchrist C.L.M."/>
            <person name="Pitt J.I."/>
            <person name="Lange L."/>
            <person name="Lacey H.J."/>
            <person name="Vuong D."/>
            <person name="Midgley D.J."/>
            <person name="Greenfield P."/>
            <person name="Bradbury M."/>
            <person name="Lacey E."/>
            <person name="Busk P.K."/>
            <person name="Pilgaard B."/>
            <person name="Chooi Y.H."/>
            <person name="Piggott A.M."/>
        </authorList>
    </citation>
    <scope>NUCLEOTIDE SEQUENCE [LARGE SCALE GENOMIC DNA]</scope>
    <source>
        <strain evidence="2 3">FRR 5400</strain>
    </source>
</reference>
<name>A0A8H6A2M3_PETAA</name>
<evidence type="ECO:0000256" key="1">
    <source>
        <dbReference type="SAM" id="MobiDB-lite"/>
    </source>
</evidence>
<evidence type="ECO:0008006" key="4">
    <source>
        <dbReference type="Google" id="ProtNLM"/>
    </source>
</evidence>
<protein>
    <recommendedName>
        <fullName evidence="4">DSBA-like thioredoxin domain-containing protein</fullName>
    </recommendedName>
</protein>